<dbReference type="CDD" id="cd17535">
    <property type="entry name" value="REC_NarL-like"/>
    <property type="match status" value="1"/>
</dbReference>
<dbReference type="GO" id="GO:0000160">
    <property type="term" value="P:phosphorelay signal transduction system"/>
    <property type="evidence" value="ECO:0007669"/>
    <property type="project" value="InterPro"/>
</dbReference>
<reference evidence="4 5" key="1">
    <citation type="journal article" date="2019" name="Emerg. Microbes Infect.">
        <title>Comprehensive subspecies identification of 175 nontuberculous mycobacteria species based on 7547 genomic profiles.</title>
        <authorList>
            <person name="Matsumoto Y."/>
            <person name="Kinjo T."/>
            <person name="Motooka D."/>
            <person name="Nabeya D."/>
            <person name="Jung N."/>
            <person name="Uechi K."/>
            <person name="Horii T."/>
            <person name="Iida T."/>
            <person name="Fujita J."/>
            <person name="Nakamura S."/>
        </authorList>
    </citation>
    <scope>NUCLEOTIDE SEQUENCE [LARGE SCALE GENOMIC DNA]</scope>
    <source>
        <strain evidence="4 5">JCM 17423</strain>
    </source>
</reference>
<proteinExistence type="predicted"/>
<organism evidence="4 5">
    <name type="scientific">Mycolicibacterium litorale</name>
    <dbReference type="NCBI Taxonomy" id="758802"/>
    <lineage>
        <taxon>Bacteria</taxon>
        <taxon>Bacillati</taxon>
        <taxon>Actinomycetota</taxon>
        <taxon>Actinomycetes</taxon>
        <taxon>Mycobacteriales</taxon>
        <taxon>Mycobacteriaceae</taxon>
        <taxon>Mycolicibacterium</taxon>
    </lineage>
</organism>
<sequence>MGRRAVRCLIVDDSAEFRDAARAMLTRAGIDVVAVAANIADALRYSRELEPDVALVDVDLGGENGFDLAEQLDRSGLPTAPAVILVSTYAEQDLAEMLAVSPAIGFVSKISLSATAIRNLLGADRGPVSEPRGR</sequence>
<dbReference type="PANTHER" id="PTHR44591">
    <property type="entry name" value="STRESS RESPONSE REGULATOR PROTEIN 1"/>
    <property type="match status" value="1"/>
</dbReference>
<dbReference type="SUPFAM" id="SSF52172">
    <property type="entry name" value="CheY-like"/>
    <property type="match status" value="1"/>
</dbReference>
<dbReference type="Pfam" id="PF00072">
    <property type="entry name" value="Response_reg"/>
    <property type="match status" value="1"/>
</dbReference>
<dbReference type="InterPro" id="IPR011006">
    <property type="entry name" value="CheY-like_superfamily"/>
</dbReference>
<dbReference type="Gene3D" id="3.40.50.2300">
    <property type="match status" value="1"/>
</dbReference>
<name>A0AAD1MW31_9MYCO</name>
<keyword evidence="5" id="KW-1185">Reference proteome</keyword>
<dbReference type="EMBL" id="AP022586">
    <property type="protein sequence ID" value="BBY17866.1"/>
    <property type="molecule type" value="Genomic_DNA"/>
</dbReference>
<dbReference type="AlphaFoldDB" id="A0AAD1MW31"/>
<evidence type="ECO:0000313" key="5">
    <source>
        <dbReference type="Proteomes" id="UP000466607"/>
    </source>
</evidence>
<evidence type="ECO:0000313" key="4">
    <source>
        <dbReference type="EMBL" id="BBY17866.1"/>
    </source>
</evidence>
<dbReference type="RefSeq" id="WP_264007042.1">
    <property type="nucleotide sequence ID" value="NZ_JACKVO010000011.1"/>
</dbReference>
<dbReference type="PROSITE" id="PS50110">
    <property type="entry name" value="RESPONSE_REGULATORY"/>
    <property type="match status" value="1"/>
</dbReference>
<dbReference type="InterPro" id="IPR001789">
    <property type="entry name" value="Sig_transdc_resp-reg_receiver"/>
</dbReference>
<feature type="domain" description="Response regulatory" evidence="3">
    <location>
        <begin position="7"/>
        <end position="124"/>
    </location>
</feature>
<evidence type="ECO:0000259" key="3">
    <source>
        <dbReference type="PROSITE" id="PS50110"/>
    </source>
</evidence>
<dbReference type="Proteomes" id="UP000466607">
    <property type="component" value="Chromosome"/>
</dbReference>
<dbReference type="SMART" id="SM00448">
    <property type="entry name" value="REC"/>
    <property type="match status" value="1"/>
</dbReference>
<dbReference type="InterPro" id="IPR058245">
    <property type="entry name" value="NreC/VraR/RcsB-like_REC"/>
</dbReference>
<dbReference type="PANTHER" id="PTHR44591:SF24">
    <property type="entry name" value="PROTEIN-GLUTAMATE METHYLESTERASE_PROTEIN-GLUTAMINE GLUTAMINASE 1"/>
    <property type="match status" value="1"/>
</dbReference>
<protein>
    <submittedName>
        <fullName evidence="4">Response regulator</fullName>
    </submittedName>
</protein>
<gene>
    <name evidence="4" type="ORF">MLIT_34580</name>
</gene>
<keyword evidence="1 2" id="KW-0597">Phosphoprotein</keyword>
<dbReference type="InterPro" id="IPR050595">
    <property type="entry name" value="Bact_response_regulator"/>
</dbReference>
<accession>A0AAD1MW31</accession>
<evidence type="ECO:0000256" key="1">
    <source>
        <dbReference type="ARBA" id="ARBA00022553"/>
    </source>
</evidence>
<evidence type="ECO:0000256" key="2">
    <source>
        <dbReference type="PROSITE-ProRule" id="PRU00169"/>
    </source>
</evidence>
<feature type="modified residue" description="4-aspartylphosphate" evidence="2">
    <location>
        <position position="57"/>
    </location>
</feature>